<evidence type="ECO:0000256" key="14">
    <source>
        <dbReference type="PROSITE-ProRule" id="PRU00325"/>
    </source>
</evidence>
<keyword evidence="12" id="KW-0333">Golgi apparatus</keyword>
<keyword evidence="10" id="KW-0653">Protein transport</keyword>
<keyword evidence="7 14" id="KW-0863">Zinc-finger</keyword>
<keyword evidence="9" id="KW-0862">Zinc</keyword>
<reference evidence="18" key="2">
    <citation type="journal article" date="2024" name="Plant">
        <title>Genomic evolution and insights into agronomic trait innovations of Sesamum species.</title>
        <authorList>
            <person name="Miao H."/>
            <person name="Wang L."/>
            <person name="Qu L."/>
            <person name="Liu H."/>
            <person name="Sun Y."/>
            <person name="Le M."/>
            <person name="Wang Q."/>
            <person name="Wei S."/>
            <person name="Zheng Y."/>
            <person name="Lin W."/>
            <person name="Duan Y."/>
            <person name="Cao H."/>
            <person name="Xiong S."/>
            <person name="Wang X."/>
            <person name="Wei L."/>
            <person name="Li C."/>
            <person name="Ma Q."/>
            <person name="Ju M."/>
            <person name="Zhao R."/>
            <person name="Li G."/>
            <person name="Mu C."/>
            <person name="Tian Q."/>
            <person name="Mei H."/>
            <person name="Zhang T."/>
            <person name="Gao T."/>
            <person name="Zhang H."/>
        </authorList>
    </citation>
    <scope>NUCLEOTIDE SEQUENCE</scope>
    <source>
        <strain evidence="18">K16</strain>
    </source>
</reference>
<evidence type="ECO:0000259" key="17">
    <source>
        <dbReference type="PROSITE" id="PS50966"/>
    </source>
</evidence>
<reference evidence="18" key="1">
    <citation type="submission" date="2020-06" db="EMBL/GenBank/DDBJ databases">
        <authorList>
            <person name="Li T."/>
            <person name="Hu X."/>
            <person name="Zhang T."/>
            <person name="Song X."/>
            <person name="Zhang H."/>
            <person name="Dai N."/>
            <person name="Sheng W."/>
            <person name="Hou X."/>
            <person name="Wei L."/>
        </authorList>
    </citation>
    <scope>NUCLEOTIDE SEQUENCE</scope>
    <source>
        <strain evidence="18">K16</strain>
        <tissue evidence="18">Leaf</tissue>
    </source>
</reference>
<dbReference type="GO" id="GO:0000139">
    <property type="term" value="C:Golgi membrane"/>
    <property type="evidence" value="ECO:0007669"/>
    <property type="project" value="UniProtKB-SubCell"/>
</dbReference>
<proteinExistence type="inferred from homology"/>
<evidence type="ECO:0000256" key="2">
    <source>
        <dbReference type="ARBA" id="ARBA00004653"/>
    </source>
</evidence>
<dbReference type="InterPro" id="IPR006564">
    <property type="entry name" value="Znf_PMZ"/>
</dbReference>
<dbReference type="InterPro" id="IPR007527">
    <property type="entry name" value="Znf_SWIM"/>
</dbReference>
<name>A0AAE2BP81_9LAMI</name>
<dbReference type="GO" id="GO:0006888">
    <property type="term" value="P:endoplasmic reticulum to Golgi vesicle-mediated transport"/>
    <property type="evidence" value="ECO:0007669"/>
    <property type="project" value="InterPro"/>
</dbReference>
<keyword evidence="4" id="KW-0813">Transport</keyword>
<dbReference type="GO" id="GO:0005789">
    <property type="term" value="C:endoplasmic reticulum membrane"/>
    <property type="evidence" value="ECO:0007669"/>
    <property type="project" value="UniProtKB-SubCell"/>
</dbReference>
<dbReference type="Pfam" id="PF04434">
    <property type="entry name" value="SWIM"/>
    <property type="match status" value="1"/>
</dbReference>
<evidence type="ECO:0000313" key="19">
    <source>
        <dbReference type="Proteomes" id="UP001289374"/>
    </source>
</evidence>
<evidence type="ECO:0000256" key="12">
    <source>
        <dbReference type="ARBA" id="ARBA00023034"/>
    </source>
</evidence>
<comment type="caution">
    <text evidence="18">The sequence shown here is derived from an EMBL/GenBank/DDBJ whole genome shotgun (WGS) entry which is preliminary data.</text>
</comment>
<feature type="transmembrane region" description="Helical" evidence="16">
    <location>
        <begin position="330"/>
        <end position="350"/>
    </location>
</feature>
<protein>
    <submittedName>
        <fullName evidence="18">Protein YIF1A</fullName>
    </submittedName>
</protein>
<evidence type="ECO:0000256" key="7">
    <source>
        <dbReference type="ARBA" id="ARBA00022771"/>
    </source>
</evidence>
<feature type="compositionally biased region" description="Polar residues" evidence="15">
    <location>
        <begin position="1"/>
        <end position="17"/>
    </location>
</feature>
<evidence type="ECO:0000256" key="6">
    <source>
        <dbReference type="ARBA" id="ARBA00022723"/>
    </source>
</evidence>
<keyword evidence="11 16" id="KW-1133">Transmembrane helix</keyword>
<evidence type="ECO:0000256" key="5">
    <source>
        <dbReference type="ARBA" id="ARBA00022692"/>
    </source>
</evidence>
<evidence type="ECO:0000256" key="3">
    <source>
        <dbReference type="ARBA" id="ARBA00009727"/>
    </source>
</evidence>
<evidence type="ECO:0000256" key="4">
    <source>
        <dbReference type="ARBA" id="ARBA00022448"/>
    </source>
</evidence>
<keyword evidence="19" id="KW-1185">Reference proteome</keyword>
<dbReference type="EMBL" id="JACGWL010000011">
    <property type="protein sequence ID" value="KAK4392751.1"/>
    <property type="molecule type" value="Genomic_DNA"/>
</dbReference>
<accession>A0AAE2BP81</accession>
<dbReference type="GO" id="GO:0015031">
    <property type="term" value="P:protein transport"/>
    <property type="evidence" value="ECO:0007669"/>
    <property type="project" value="UniProtKB-KW"/>
</dbReference>
<dbReference type="PANTHER" id="PTHR14083">
    <property type="entry name" value="YIP1 INTERACTING FACTOR HOMOLOG YIF1 PROTEIN"/>
    <property type="match status" value="1"/>
</dbReference>
<dbReference type="InterPro" id="IPR005578">
    <property type="entry name" value="Yif1_fam"/>
</dbReference>
<comment type="subcellular location">
    <subcellularLocation>
        <location evidence="1">Endoplasmic reticulum membrane</location>
        <topology evidence="1">Multi-pass membrane protein</topology>
    </subcellularLocation>
    <subcellularLocation>
        <location evidence="2">Golgi apparatus membrane</location>
        <topology evidence="2">Multi-pass membrane protein</topology>
    </subcellularLocation>
</comment>
<keyword evidence="8" id="KW-0256">Endoplasmic reticulum</keyword>
<evidence type="ECO:0000256" key="13">
    <source>
        <dbReference type="ARBA" id="ARBA00023136"/>
    </source>
</evidence>
<dbReference type="PROSITE" id="PS50966">
    <property type="entry name" value="ZF_SWIM"/>
    <property type="match status" value="1"/>
</dbReference>
<organism evidence="18 19">
    <name type="scientific">Sesamum angolense</name>
    <dbReference type="NCBI Taxonomy" id="2727404"/>
    <lineage>
        <taxon>Eukaryota</taxon>
        <taxon>Viridiplantae</taxon>
        <taxon>Streptophyta</taxon>
        <taxon>Embryophyta</taxon>
        <taxon>Tracheophyta</taxon>
        <taxon>Spermatophyta</taxon>
        <taxon>Magnoliopsida</taxon>
        <taxon>eudicotyledons</taxon>
        <taxon>Gunneridae</taxon>
        <taxon>Pentapetalae</taxon>
        <taxon>asterids</taxon>
        <taxon>lamiids</taxon>
        <taxon>Lamiales</taxon>
        <taxon>Pedaliaceae</taxon>
        <taxon>Sesamum</taxon>
    </lineage>
</organism>
<feature type="domain" description="SWIM-type" evidence="17">
    <location>
        <begin position="27"/>
        <end position="59"/>
    </location>
</feature>
<feature type="region of interest" description="Disordered" evidence="15">
    <location>
        <begin position="1"/>
        <end position="22"/>
    </location>
</feature>
<keyword evidence="5 16" id="KW-0812">Transmembrane</keyword>
<keyword evidence="13 16" id="KW-0472">Membrane</keyword>
<dbReference type="AlphaFoldDB" id="A0AAE2BP81"/>
<evidence type="ECO:0000256" key="16">
    <source>
        <dbReference type="SAM" id="Phobius"/>
    </source>
</evidence>
<feature type="transmembrane region" description="Helical" evidence="16">
    <location>
        <begin position="397"/>
        <end position="418"/>
    </location>
</feature>
<sequence length="421" mass="47363">MVTKYSHAQQSASVQTRRQGRHGMNTHVVKIANRECSCGKWNQFGIPCSHAQKVCGAYNISAASMVKDYYDVMAYNNTYSKYFEPVQSEDYWDDPNLQLVHDPTIHFLKSKASQGAWETTLSYTDKGQILSWNPPSSLHTPSALDKAYDDHTSRHRHRSLYPRYSLHMHSDQLGNVLNYVAGLDLIRSELGAYGEKILGSGSEYVQSSISRYISNPRYYFQVNDDYVKNKLKVVLFPFLHKGHWMRTVEPAGGKFSFKPPIHDINAPDLYIPMMAFGTYVLLAGFFLGINGKFSPESLGVQFSTGLLCWLLQVLLLEATLHSLGGGEVPLLDMVAYAGYTFVGAAVIVAVRLLADYLFCVATLWESLCMGVLLVKTMKRILISEVQSFEKNSTKRNYILLFTAAAQIPLLFWLGSVSVETR</sequence>
<dbReference type="PANTHER" id="PTHR14083:SF3">
    <property type="entry name" value="PROTEIN YIF1B-LIKE"/>
    <property type="match status" value="1"/>
</dbReference>
<dbReference type="GO" id="GO:0008270">
    <property type="term" value="F:zinc ion binding"/>
    <property type="evidence" value="ECO:0007669"/>
    <property type="project" value="UniProtKB-KW"/>
</dbReference>
<evidence type="ECO:0000256" key="8">
    <source>
        <dbReference type="ARBA" id="ARBA00022824"/>
    </source>
</evidence>
<comment type="similarity">
    <text evidence="3">Belongs to the YIF1 family.</text>
</comment>
<feature type="transmembrane region" description="Helical" evidence="16">
    <location>
        <begin position="269"/>
        <end position="288"/>
    </location>
</feature>
<evidence type="ECO:0000256" key="10">
    <source>
        <dbReference type="ARBA" id="ARBA00022927"/>
    </source>
</evidence>
<feature type="transmembrane region" description="Helical" evidence="16">
    <location>
        <begin position="300"/>
        <end position="318"/>
    </location>
</feature>
<evidence type="ECO:0000256" key="1">
    <source>
        <dbReference type="ARBA" id="ARBA00004477"/>
    </source>
</evidence>
<evidence type="ECO:0000256" key="15">
    <source>
        <dbReference type="SAM" id="MobiDB-lite"/>
    </source>
</evidence>
<keyword evidence="6" id="KW-0479">Metal-binding</keyword>
<dbReference type="GO" id="GO:0030134">
    <property type="term" value="C:COPII-coated ER to Golgi transport vesicle"/>
    <property type="evidence" value="ECO:0007669"/>
    <property type="project" value="TreeGrafter"/>
</dbReference>
<evidence type="ECO:0000313" key="18">
    <source>
        <dbReference type="EMBL" id="KAK4392751.1"/>
    </source>
</evidence>
<evidence type="ECO:0000256" key="9">
    <source>
        <dbReference type="ARBA" id="ARBA00022833"/>
    </source>
</evidence>
<evidence type="ECO:0000256" key="11">
    <source>
        <dbReference type="ARBA" id="ARBA00022989"/>
    </source>
</evidence>
<dbReference type="GO" id="GO:0005793">
    <property type="term" value="C:endoplasmic reticulum-Golgi intermediate compartment"/>
    <property type="evidence" value="ECO:0007669"/>
    <property type="project" value="TreeGrafter"/>
</dbReference>
<dbReference type="Proteomes" id="UP001289374">
    <property type="component" value="Unassembled WGS sequence"/>
</dbReference>
<dbReference type="SMART" id="SM00575">
    <property type="entry name" value="ZnF_PMZ"/>
    <property type="match status" value="1"/>
</dbReference>
<dbReference type="Pfam" id="PF03878">
    <property type="entry name" value="YIF1"/>
    <property type="match status" value="1"/>
</dbReference>
<gene>
    <name evidence="18" type="ORF">Sango_2052900</name>
</gene>